<dbReference type="Proteomes" id="UP000236316">
    <property type="component" value="Segment"/>
</dbReference>
<gene>
    <name evidence="1" type="ORF">ORPV_665</name>
</gene>
<name>A0A2I2L535_9VIRU</name>
<dbReference type="RefSeq" id="YP_009448871.1">
    <property type="nucleotide sequence ID" value="NC_036594.1"/>
</dbReference>
<dbReference type="KEGG" id="vg:35382478"/>
<evidence type="ECO:0000313" key="1">
    <source>
        <dbReference type="EMBL" id="SNW62569.1"/>
    </source>
</evidence>
<proteinExistence type="predicted"/>
<evidence type="ECO:0000313" key="2">
    <source>
        <dbReference type="Proteomes" id="UP000236316"/>
    </source>
</evidence>
<protein>
    <submittedName>
        <fullName evidence="1">Uncharacterized protein</fullName>
    </submittedName>
</protein>
<keyword evidence="2" id="KW-1185">Reference proteome</keyword>
<organism evidence="1">
    <name type="scientific">Orpheovirus IHUMI-LCC2</name>
    <dbReference type="NCBI Taxonomy" id="2023057"/>
    <lineage>
        <taxon>Viruses</taxon>
        <taxon>Varidnaviria</taxon>
        <taxon>Bamfordvirae</taxon>
        <taxon>Nucleocytoviricota</taxon>
        <taxon>Megaviricetes</taxon>
        <taxon>Pimascovirales</taxon>
        <taxon>Ocovirineae</taxon>
        <taxon>Orpheoviridae</taxon>
        <taxon>Alphaorpheovirus</taxon>
        <taxon>Alphaorpheovirus massiliense</taxon>
    </lineage>
</organism>
<sequence length="120" mass="13732">MEYMIYYNNLINITKLKDSADEYFKSKLGDIQYISEYLYKAIEENPNSVGYLSNLLYLGQNNENLKPLAGRLVLYHAAGSDLHSSSNPKYDVNLLLDQCKAEYIKALTNKHVNLICSTQL</sequence>
<dbReference type="EMBL" id="LT906555">
    <property type="protein sequence ID" value="SNW62569.1"/>
    <property type="molecule type" value="Genomic_DNA"/>
</dbReference>
<dbReference type="GeneID" id="35382478"/>
<reference evidence="1" key="1">
    <citation type="submission" date="2017-08" db="EMBL/GenBank/DDBJ databases">
        <authorList>
            <consortium name="Urmite Genomes"/>
        </authorList>
    </citation>
    <scope>NUCLEOTIDE SEQUENCE [LARGE SCALE GENOMIC DNA]</scope>
    <source>
        <strain evidence="1">IHUMI-LCC2</strain>
    </source>
</reference>
<accession>A0A2I2L535</accession>